<keyword evidence="3" id="KW-1185">Reference proteome</keyword>
<evidence type="ECO:0000313" key="3">
    <source>
        <dbReference type="Proteomes" id="UP000230002"/>
    </source>
</evidence>
<dbReference type="AlphaFoldDB" id="A0A2G8SUR2"/>
<dbReference type="OrthoDB" id="3185196at2759"/>
<feature type="compositionally biased region" description="Basic residues" evidence="1">
    <location>
        <begin position="63"/>
        <end position="73"/>
    </location>
</feature>
<comment type="caution">
    <text evidence="2">The sequence shown here is derived from an EMBL/GenBank/DDBJ whole genome shotgun (WGS) entry which is preliminary data.</text>
</comment>
<evidence type="ECO:0000313" key="2">
    <source>
        <dbReference type="EMBL" id="PIL37494.1"/>
    </source>
</evidence>
<protein>
    <submittedName>
        <fullName evidence="2">Uncharacterized protein</fullName>
    </submittedName>
</protein>
<sequence length="178" mass="19798">MGACARTRTRGTRTQGRLMAASRGQANGSPAGHLISYKSPLIFGRIFLSSSLPQDSRLPRPVVGRRRAHRRPPPSRATLPLALALKPHLLEVILSTMSSYGEDIIPGDIVAVSHQTGRREGLVVGSHVDYAGRQVVEVQLEPGEVYHAWYPTVTRVRRTVSYLPAPQRKRTIERTIYW</sequence>
<organism evidence="2 3">
    <name type="scientific">Ganoderma sinense ZZ0214-1</name>
    <dbReference type="NCBI Taxonomy" id="1077348"/>
    <lineage>
        <taxon>Eukaryota</taxon>
        <taxon>Fungi</taxon>
        <taxon>Dikarya</taxon>
        <taxon>Basidiomycota</taxon>
        <taxon>Agaricomycotina</taxon>
        <taxon>Agaricomycetes</taxon>
        <taxon>Polyporales</taxon>
        <taxon>Polyporaceae</taxon>
        <taxon>Ganoderma</taxon>
    </lineage>
</organism>
<gene>
    <name evidence="2" type="ORF">GSI_01188</name>
</gene>
<proteinExistence type="predicted"/>
<accession>A0A2G8SUR2</accession>
<feature type="region of interest" description="Disordered" evidence="1">
    <location>
        <begin position="1"/>
        <end position="31"/>
    </location>
</feature>
<dbReference type="EMBL" id="AYKW01000001">
    <property type="protein sequence ID" value="PIL37494.1"/>
    <property type="molecule type" value="Genomic_DNA"/>
</dbReference>
<feature type="region of interest" description="Disordered" evidence="1">
    <location>
        <begin position="56"/>
        <end position="75"/>
    </location>
</feature>
<name>A0A2G8SUR2_9APHY</name>
<dbReference type="Proteomes" id="UP000230002">
    <property type="component" value="Unassembled WGS sequence"/>
</dbReference>
<evidence type="ECO:0000256" key="1">
    <source>
        <dbReference type="SAM" id="MobiDB-lite"/>
    </source>
</evidence>
<reference evidence="2 3" key="1">
    <citation type="journal article" date="2015" name="Sci. Rep.">
        <title>Chromosome-level genome map provides insights into diverse defense mechanisms in the medicinal fungus Ganoderma sinense.</title>
        <authorList>
            <person name="Zhu Y."/>
            <person name="Xu J."/>
            <person name="Sun C."/>
            <person name="Zhou S."/>
            <person name="Xu H."/>
            <person name="Nelson D.R."/>
            <person name="Qian J."/>
            <person name="Song J."/>
            <person name="Luo H."/>
            <person name="Xiang L."/>
            <person name="Li Y."/>
            <person name="Xu Z."/>
            <person name="Ji A."/>
            <person name="Wang L."/>
            <person name="Lu S."/>
            <person name="Hayward A."/>
            <person name="Sun W."/>
            <person name="Li X."/>
            <person name="Schwartz D.C."/>
            <person name="Wang Y."/>
            <person name="Chen S."/>
        </authorList>
    </citation>
    <scope>NUCLEOTIDE SEQUENCE [LARGE SCALE GENOMIC DNA]</scope>
    <source>
        <strain evidence="2 3">ZZ0214-1</strain>
    </source>
</reference>